<dbReference type="OrthoDB" id="5391994at2"/>
<name>A0A421DRB7_9GAMM</name>
<accession>A0A421DRB7</accession>
<feature type="domain" description="Tyr recombinase" evidence="5">
    <location>
        <begin position="196"/>
        <end position="403"/>
    </location>
</feature>
<dbReference type="GO" id="GO:0015074">
    <property type="term" value="P:DNA integration"/>
    <property type="evidence" value="ECO:0007669"/>
    <property type="project" value="UniProtKB-KW"/>
</dbReference>
<keyword evidence="2 4" id="KW-0238">DNA-binding</keyword>
<dbReference type="Proteomes" id="UP000285648">
    <property type="component" value="Unassembled WGS sequence"/>
</dbReference>
<evidence type="ECO:0000313" key="8">
    <source>
        <dbReference type="Proteomes" id="UP000285648"/>
    </source>
</evidence>
<evidence type="ECO:0000256" key="3">
    <source>
        <dbReference type="ARBA" id="ARBA00023172"/>
    </source>
</evidence>
<dbReference type="InterPro" id="IPR002104">
    <property type="entry name" value="Integrase_catalytic"/>
</dbReference>
<gene>
    <name evidence="7" type="ORF">BIY29_05670</name>
</gene>
<evidence type="ECO:0000256" key="2">
    <source>
        <dbReference type="ARBA" id="ARBA00023125"/>
    </source>
</evidence>
<dbReference type="AlphaFoldDB" id="A0A421DRB7"/>
<dbReference type="PROSITE" id="PS51900">
    <property type="entry name" value="CB"/>
    <property type="match status" value="1"/>
</dbReference>
<reference evidence="7 8" key="1">
    <citation type="submission" date="2016-09" db="EMBL/GenBank/DDBJ databases">
        <authorList>
            <person name="Doonan J."/>
            <person name="Pachebat J.A."/>
            <person name="Golyshin P.N."/>
            <person name="Denman S."/>
            <person name="Mcdonald J.E."/>
        </authorList>
    </citation>
    <scope>NUCLEOTIDE SEQUENCE [LARGE SCALE GENOMIC DNA]</scope>
    <source>
        <strain evidence="7 8">NCPPB 3934</strain>
    </source>
</reference>
<dbReference type="PANTHER" id="PTHR30349:SF36">
    <property type="entry name" value="PROPHAGE INTEGRASE INTR-RELATED"/>
    <property type="match status" value="1"/>
</dbReference>
<dbReference type="InterPro" id="IPR011010">
    <property type="entry name" value="DNA_brk_join_enz"/>
</dbReference>
<dbReference type="Gene3D" id="1.10.443.10">
    <property type="entry name" value="Intergrase catalytic core"/>
    <property type="match status" value="1"/>
</dbReference>
<evidence type="ECO:0000313" key="7">
    <source>
        <dbReference type="EMBL" id="RLM26545.1"/>
    </source>
</evidence>
<dbReference type="SUPFAM" id="SSF56349">
    <property type="entry name" value="DNA breaking-rejoining enzymes"/>
    <property type="match status" value="1"/>
</dbReference>
<dbReference type="GO" id="GO:0003677">
    <property type="term" value="F:DNA binding"/>
    <property type="evidence" value="ECO:0007669"/>
    <property type="project" value="UniProtKB-UniRule"/>
</dbReference>
<dbReference type="PROSITE" id="PS51898">
    <property type="entry name" value="TYR_RECOMBINASE"/>
    <property type="match status" value="1"/>
</dbReference>
<feature type="domain" description="Core-binding (CB)" evidence="6">
    <location>
        <begin position="80"/>
        <end position="175"/>
    </location>
</feature>
<proteinExistence type="predicted"/>
<dbReference type="Gene3D" id="1.10.150.130">
    <property type="match status" value="1"/>
</dbReference>
<dbReference type="GO" id="GO:0006310">
    <property type="term" value="P:DNA recombination"/>
    <property type="evidence" value="ECO:0007669"/>
    <property type="project" value="UniProtKB-KW"/>
</dbReference>
<protein>
    <submittedName>
        <fullName evidence="7">Integrase</fullName>
    </submittedName>
</protein>
<dbReference type="InterPro" id="IPR022000">
    <property type="entry name" value="Min27-like_integrase_DNA_bind"/>
</dbReference>
<dbReference type="Pfam" id="PF00589">
    <property type="entry name" value="Phage_integrase"/>
    <property type="match status" value="1"/>
</dbReference>
<evidence type="ECO:0000256" key="1">
    <source>
        <dbReference type="ARBA" id="ARBA00022908"/>
    </source>
</evidence>
<dbReference type="Pfam" id="PF12167">
    <property type="entry name" value="Arm-DNA-bind_2"/>
    <property type="match status" value="1"/>
</dbReference>
<dbReference type="InterPro" id="IPR050090">
    <property type="entry name" value="Tyrosine_recombinase_XerCD"/>
</dbReference>
<comment type="caution">
    <text evidence="7">The sequence shown here is derived from an EMBL/GenBank/DDBJ whole genome shotgun (WGS) entry which is preliminary data.</text>
</comment>
<keyword evidence="3" id="KW-0233">DNA recombination</keyword>
<dbReference type="InterPro" id="IPR010998">
    <property type="entry name" value="Integrase_recombinase_N"/>
</dbReference>
<keyword evidence="1" id="KW-0229">DNA integration</keyword>
<sequence>MAKLPTGVEIRSGSICIWFMYRGERCREILTGWINTPSNIKKAGNLRTIIVSEINLGEFDYAKRFPNSTKAKRNSTAKISTFGELTSTWLKNREIELTANTLRKTGSQLNTLLHIIGEHTPITDISQNDILNYRYQLLHGETHYNVSVRGNKEGRSVRTVDNYVSLLCSLLRFAHRSGFISGRPFEGIKKLQKSRPRPDPLLKHEFTQLIKHLSGQNKNLWQLAVYTGLRHGELAALAWEDIDLNSGVMHVSRNLTAIGHFGPPKTQAGIRTVTLLKPAFEALKSQMEITGSRQPGEIVYHHREYGLTEIQNLRFVFLPRVRKGEQKISYSLSSIGQLWNTAVKRSGIRRRNPYHTRHTYACWLLSAGANPSFIANQMGHENAQMVYEIYGKWIEDMNEDQVGMLNRKLAL</sequence>
<organism evidence="7 8">
    <name type="scientific">Brenneria alni</name>
    <dbReference type="NCBI Taxonomy" id="71656"/>
    <lineage>
        <taxon>Bacteria</taxon>
        <taxon>Pseudomonadati</taxon>
        <taxon>Pseudomonadota</taxon>
        <taxon>Gammaproteobacteria</taxon>
        <taxon>Enterobacterales</taxon>
        <taxon>Pectobacteriaceae</taxon>
        <taxon>Brenneria</taxon>
    </lineage>
</organism>
<evidence type="ECO:0000256" key="4">
    <source>
        <dbReference type="PROSITE-ProRule" id="PRU01248"/>
    </source>
</evidence>
<dbReference type="InterPro" id="IPR044068">
    <property type="entry name" value="CB"/>
</dbReference>
<evidence type="ECO:0000259" key="5">
    <source>
        <dbReference type="PROSITE" id="PS51898"/>
    </source>
</evidence>
<evidence type="ECO:0000259" key="6">
    <source>
        <dbReference type="PROSITE" id="PS51900"/>
    </source>
</evidence>
<dbReference type="RefSeq" id="WP_121574213.1">
    <property type="nucleotide sequence ID" value="NZ_MJLZ01000008.1"/>
</dbReference>
<dbReference type="EMBL" id="MJLZ01000008">
    <property type="protein sequence ID" value="RLM26545.1"/>
    <property type="molecule type" value="Genomic_DNA"/>
</dbReference>
<dbReference type="PANTHER" id="PTHR30349">
    <property type="entry name" value="PHAGE INTEGRASE-RELATED"/>
    <property type="match status" value="1"/>
</dbReference>
<dbReference type="CDD" id="cd01189">
    <property type="entry name" value="INT_ICEBs1_C_like"/>
    <property type="match status" value="1"/>
</dbReference>
<dbReference type="InterPro" id="IPR013762">
    <property type="entry name" value="Integrase-like_cat_sf"/>
</dbReference>
<keyword evidence="8" id="KW-1185">Reference proteome</keyword>